<gene>
    <name evidence="1" type="ORF">FBU59_006718</name>
</gene>
<sequence>LAALDVEKRLVETSVKQIVEDALAWEHRTRRLVKVFEYGSYSALAILIAKWLWIGNSVLMAGMGVVPKTLASAAALGVSAAMIRIAIKHSVMGSLTVPALVETTAPHTPSSVP</sequence>
<comment type="caution">
    <text evidence="1">The sequence shown here is derived from an EMBL/GenBank/DDBJ whole genome shotgun (WGS) entry which is preliminary data.</text>
</comment>
<dbReference type="Proteomes" id="UP001150603">
    <property type="component" value="Unassembled WGS sequence"/>
</dbReference>
<evidence type="ECO:0000313" key="1">
    <source>
        <dbReference type="EMBL" id="KAJ1931414.1"/>
    </source>
</evidence>
<evidence type="ECO:0000313" key="2">
    <source>
        <dbReference type="Proteomes" id="UP001150603"/>
    </source>
</evidence>
<feature type="non-terminal residue" evidence="1">
    <location>
        <position position="1"/>
    </location>
</feature>
<keyword evidence="2" id="KW-1185">Reference proteome</keyword>
<accession>A0ACC1IZ57</accession>
<protein>
    <submittedName>
        <fullName evidence="1">Uncharacterized protein</fullName>
    </submittedName>
</protein>
<organism evidence="1 2">
    <name type="scientific">Linderina macrospora</name>
    <dbReference type="NCBI Taxonomy" id="4868"/>
    <lineage>
        <taxon>Eukaryota</taxon>
        <taxon>Fungi</taxon>
        <taxon>Fungi incertae sedis</taxon>
        <taxon>Zoopagomycota</taxon>
        <taxon>Kickxellomycotina</taxon>
        <taxon>Kickxellomycetes</taxon>
        <taxon>Kickxellales</taxon>
        <taxon>Kickxellaceae</taxon>
        <taxon>Linderina</taxon>
    </lineage>
</organism>
<proteinExistence type="predicted"/>
<dbReference type="EMBL" id="JANBPW010006014">
    <property type="protein sequence ID" value="KAJ1931414.1"/>
    <property type="molecule type" value="Genomic_DNA"/>
</dbReference>
<name>A0ACC1IZ57_9FUNG</name>
<feature type="non-terminal residue" evidence="1">
    <location>
        <position position="113"/>
    </location>
</feature>
<reference evidence="1" key="1">
    <citation type="submission" date="2022-07" db="EMBL/GenBank/DDBJ databases">
        <title>Phylogenomic reconstructions and comparative analyses of Kickxellomycotina fungi.</title>
        <authorList>
            <person name="Reynolds N.K."/>
            <person name="Stajich J.E."/>
            <person name="Barry K."/>
            <person name="Grigoriev I.V."/>
            <person name="Crous P."/>
            <person name="Smith M.E."/>
        </authorList>
    </citation>
    <scope>NUCLEOTIDE SEQUENCE</scope>
    <source>
        <strain evidence="1">NRRL 5244</strain>
    </source>
</reference>